<dbReference type="InterPro" id="IPR006644">
    <property type="entry name" value="Cadg"/>
</dbReference>
<dbReference type="GO" id="GO:0043236">
    <property type="term" value="F:laminin binding"/>
    <property type="evidence" value="ECO:0007669"/>
    <property type="project" value="TreeGrafter"/>
</dbReference>
<keyword evidence="3" id="KW-1185">Reference proteome</keyword>
<dbReference type="EMBL" id="JADEWL010000047">
    <property type="protein sequence ID" value="MBE9214014.1"/>
    <property type="molecule type" value="Genomic_DNA"/>
</dbReference>
<reference evidence="2" key="1">
    <citation type="submission" date="2020-10" db="EMBL/GenBank/DDBJ databases">
        <authorList>
            <person name="Castelo-Branco R."/>
            <person name="Eusebio N."/>
            <person name="Adriana R."/>
            <person name="Vieira A."/>
            <person name="Brugerolle De Fraissinette N."/>
            <person name="Rezende De Castro R."/>
            <person name="Schneider M.P."/>
            <person name="Vasconcelos V."/>
            <person name="Leao P.N."/>
        </authorList>
    </citation>
    <scope>NUCLEOTIDE SEQUENCE</scope>
    <source>
        <strain evidence="2">LEGE 06105</strain>
    </source>
</reference>
<dbReference type="GO" id="GO:0005509">
    <property type="term" value="F:calcium ion binding"/>
    <property type="evidence" value="ECO:0007669"/>
    <property type="project" value="InterPro"/>
</dbReference>
<protein>
    <submittedName>
        <fullName evidence="2">Putative Ig domain-containing protein</fullName>
    </submittedName>
</protein>
<feature type="non-terminal residue" evidence="2">
    <location>
        <position position="1"/>
    </location>
</feature>
<evidence type="ECO:0000313" key="2">
    <source>
        <dbReference type="EMBL" id="MBE9214014.1"/>
    </source>
</evidence>
<feature type="domain" description="Dystroglycan-type cadherin-like" evidence="1">
    <location>
        <begin position="86"/>
        <end position="186"/>
    </location>
</feature>
<feature type="domain" description="Dystroglycan-type cadherin-like" evidence="1">
    <location>
        <begin position="191"/>
        <end position="291"/>
    </location>
</feature>
<dbReference type="RefSeq" id="WP_193921413.1">
    <property type="nucleotide sequence ID" value="NZ_JADEWL010000047.1"/>
</dbReference>
<gene>
    <name evidence="2" type="ORF">IQ247_15295</name>
</gene>
<dbReference type="InterPro" id="IPR015919">
    <property type="entry name" value="Cadherin-like_sf"/>
</dbReference>
<feature type="domain" description="Dystroglycan-type cadherin-like" evidence="1">
    <location>
        <begin position="1"/>
        <end position="85"/>
    </location>
</feature>
<dbReference type="Pfam" id="PF13448">
    <property type="entry name" value="DUF4114"/>
    <property type="match status" value="1"/>
</dbReference>
<dbReference type="Gene3D" id="2.60.40.10">
    <property type="entry name" value="Immunoglobulins"/>
    <property type="match status" value="4"/>
</dbReference>
<dbReference type="SMART" id="SM00736">
    <property type="entry name" value="CADG"/>
    <property type="match status" value="4"/>
</dbReference>
<dbReference type="NCBIfam" id="NF041766">
    <property type="entry name" value="choice_anch_U"/>
    <property type="match status" value="1"/>
</dbReference>
<organism evidence="2 3">
    <name type="scientific">Plectonema cf. radiosum LEGE 06105</name>
    <dbReference type="NCBI Taxonomy" id="945769"/>
    <lineage>
        <taxon>Bacteria</taxon>
        <taxon>Bacillati</taxon>
        <taxon>Cyanobacteriota</taxon>
        <taxon>Cyanophyceae</taxon>
        <taxon>Oscillatoriophycideae</taxon>
        <taxon>Oscillatoriales</taxon>
        <taxon>Microcoleaceae</taxon>
        <taxon>Plectonema</taxon>
    </lineage>
</organism>
<dbReference type="InterPro" id="IPR025193">
    <property type="entry name" value="DUF4114"/>
</dbReference>
<feature type="domain" description="Dystroglycan-type cadherin-like" evidence="1">
    <location>
        <begin position="292"/>
        <end position="387"/>
    </location>
</feature>
<dbReference type="PANTHER" id="PTHR21559">
    <property type="entry name" value="DYSTROGLYCAN-RELATED"/>
    <property type="match status" value="1"/>
</dbReference>
<dbReference type="InterPro" id="IPR053784">
    <property type="entry name" value="Choice_anch_U_dom"/>
</dbReference>
<dbReference type="SUPFAM" id="SSF49313">
    <property type="entry name" value="Cadherin-like"/>
    <property type="match status" value="4"/>
</dbReference>
<dbReference type="Pfam" id="PF05345">
    <property type="entry name" value="He_PIG"/>
    <property type="match status" value="4"/>
</dbReference>
<name>A0A8J7F8D5_9CYAN</name>
<evidence type="ECO:0000313" key="3">
    <source>
        <dbReference type="Proteomes" id="UP000620559"/>
    </source>
</evidence>
<accession>A0A8J7F8D5</accession>
<dbReference type="GO" id="GO:0016011">
    <property type="term" value="C:dystroglycan complex"/>
    <property type="evidence" value="ECO:0007669"/>
    <property type="project" value="TreeGrafter"/>
</dbReference>
<sequence>FNFTIPDNTFNDVDAEDELTYSVTLEDGSELPSWLTFDASTRSFSGTPINRDVGTLNIKVVATDSFGETVSDTFTLTVENTNDVPTLESAIANQIATEDSAFNFTIPDNTFNDVDAEDELTYSVTLDSGSELPSWLSFDASTRSFSGTPGNGDVGTVSIKVVATDKQGAIVSDSFTLEIKNNDTSTNNPPTLNQEISDAIATEDAAFTFTIPENTFNDVDAEDELTYSVTLDSDSALPNWLNFNPETRTFSGTATNDNVGTLNVKVSATDKAGATISDTFTLTVENTNDAPTVTEIENQTAKANQPFSLDISSKFNDIDADDTLTFTAIDLPNGLNIDSQTGIISGTPSQDAVGTNNVTITATDNAGASVSENFEFTVEQEVINDTDKDGIPDNIEAIKGDANKDGILDSQQANVASGEKITIISAPNTTLRDVKITTNGEPENQGITFPVGVLDFKLEGLTPGSATTVNLLLPQDQNYNTFWKYGKTPESNQDGWYEFLYDGETGAQFFDTNDDGKADQIALHFVDGKRGDADLTANGIIVDPGAPGVTNTSLSLSKSTNQDIWNIEGDAGVSVAKFSLTGKNSAQVNEVGVFKVDAFNRVNGIAAGEAGFAQAALQQGSVIFSALTDDLLKGVDLTRKLQVGAGERLAFYNVSNGTADAALSKNNFGNVVFSINEANANSKDYLQVTESNGIYTLNWEQGNDNSFNDLVMNFGLEKTPLTTQNLIANYQGEQEGELINLESLTGRQVKATFTLYREAAYNNFVGFYKVDDAQGTITDELTGKSLKPGDAGYNELVVKQRIPGVDLTVGNNQSVTIEDTLEGGSLFATFIIADANPANINGDFSKVYTSYIAGNSDKVDHIRLLGDNTWGFEDLAGGGDNDFNDVIVKASFQVV</sequence>
<proteinExistence type="predicted"/>
<dbReference type="Proteomes" id="UP000620559">
    <property type="component" value="Unassembled WGS sequence"/>
</dbReference>
<evidence type="ECO:0000259" key="1">
    <source>
        <dbReference type="SMART" id="SM00736"/>
    </source>
</evidence>
<dbReference type="PANTHER" id="PTHR21559:SF21">
    <property type="entry name" value="DYSTROGLYCAN 1"/>
    <property type="match status" value="1"/>
</dbReference>
<dbReference type="AlphaFoldDB" id="A0A8J7F8D5"/>
<comment type="caution">
    <text evidence="2">The sequence shown here is derived from an EMBL/GenBank/DDBJ whole genome shotgun (WGS) entry which is preliminary data.</text>
</comment>
<dbReference type="InterPro" id="IPR013783">
    <property type="entry name" value="Ig-like_fold"/>
</dbReference>